<dbReference type="HOGENOM" id="CLU_2853269_0_0_1"/>
<dbReference type="Gramene" id="OBART03G07610.1">
    <property type="protein sequence ID" value="OBART03G07610.1"/>
    <property type="gene ID" value="OBART03G07610"/>
</dbReference>
<dbReference type="EnsemblPlants" id="OBART03G07610.1">
    <property type="protein sequence ID" value="OBART03G07610.1"/>
    <property type="gene ID" value="OBART03G07610"/>
</dbReference>
<keyword evidence="2" id="KW-1185">Reference proteome</keyword>
<dbReference type="PaxDb" id="65489-OBART03G07610.1"/>
<accession>A0A0D3FF75</accession>
<organism evidence="1">
    <name type="scientific">Oryza barthii</name>
    <dbReference type="NCBI Taxonomy" id="65489"/>
    <lineage>
        <taxon>Eukaryota</taxon>
        <taxon>Viridiplantae</taxon>
        <taxon>Streptophyta</taxon>
        <taxon>Embryophyta</taxon>
        <taxon>Tracheophyta</taxon>
        <taxon>Spermatophyta</taxon>
        <taxon>Magnoliopsida</taxon>
        <taxon>Liliopsida</taxon>
        <taxon>Poales</taxon>
        <taxon>Poaceae</taxon>
        <taxon>BOP clade</taxon>
        <taxon>Oryzoideae</taxon>
        <taxon>Oryzeae</taxon>
        <taxon>Oryzinae</taxon>
        <taxon>Oryza</taxon>
    </lineage>
</organism>
<dbReference type="AlphaFoldDB" id="A0A0D3FF75"/>
<evidence type="ECO:0000313" key="1">
    <source>
        <dbReference type="EnsemblPlants" id="OBART03G07610.1"/>
    </source>
</evidence>
<reference evidence="1" key="1">
    <citation type="journal article" date="2009" name="Rice">
        <title>De Novo Next Generation Sequencing of Plant Genomes.</title>
        <authorList>
            <person name="Rounsley S."/>
            <person name="Marri P.R."/>
            <person name="Yu Y."/>
            <person name="He R."/>
            <person name="Sisneros N."/>
            <person name="Goicoechea J.L."/>
            <person name="Lee S.J."/>
            <person name="Angelova A."/>
            <person name="Kudrna D."/>
            <person name="Luo M."/>
            <person name="Affourtit J."/>
            <person name="Desany B."/>
            <person name="Knight J."/>
            <person name="Niazi F."/>
            <person name="Egholm M."/>
            <person name="Wing R.A."/>
        </authorList>
    </citation>
    <scope>NUCLEOTIDE SEQUENCE [LARGE SCALE GENOMIC DNA]</scope>
    <source>
        <strain evidence="1">cv. IRGC 105608</strain>
    </source>
</reference>
<sequence>MILGTPVCRGATQQFRKRLSRLEQVPLLLGIGVSRFAVSRASAIRRIRRWLVGWWTDGAAASLSF</sequence>
<name>A0A0D3FF75_9ORYZ</name>
<dbReference type="Proteomes" id="UP000026960">
    <property type="component" value="Chromosome 3"/>
</dbReference>
<proteinExistence type="predicted"/>
<reference evidence="1" key="2">
    <citation type="submission" date="2015-03" db="UniProtKB">
        <authorList>
            <consortium name="EnsemblPlants"/>
        </authorList>
    </citation>
    <scope>IDENTIFICATION</scope>
</reference>
<evidence type="ECO:0000313" key="2">
    <source>
        <dbReference type="Proteomes" id="UP000026960"/>
    </source>
</evidence>
<protein>
    <submittedName>
        <fullName evidence="1">Uncharacterized protein</fullName>
    </submittedName>
</protein>